<dbReference type="Gene3D" id="3.50.30.50">
    <property type="entry name" value="Putative cyclase"/>
    <property type="match status" value="2"/>
</dbReference>
<dbReference type="VEuPathDB" id="TriTrypDB:LpyrH10_29_1260"/>
<evidence type="ECO:0000256" key="1">
    <source>
        <dbReference type="ARBA" id="ARBA00007865"/>
    </source>
</evidence>
<sequence length="189" mass="20191">MRVVDLSTPLFDGMAVYAGDPAVRITTVCTREKDGWEVRQLQMGSHSGTHVDAPIHMHEEGASLDELPLDRFCGSAVAVTVTSAVFPMECGLLFYEDVPASCVPSILAAHPRFVGGPLSEQAERLLLAAGVVTYTDLVNVEELVGKAFTFYGFPLRIRGGDGSPVRAVAVIRDGETGRESFTEGCATTS</sequence>
<protein>
    <recommendedName>
        <fullName evidence="4">Cyclase</fullName>
    </recommendedName>
</protein>
<dbReference type="SUPFAM" id="SSF102198">
    <property type="entry name" value="Putative cyclase"/>
    <property type="match status" value="1"/>
</dbReference>
<reference evidence="2 3" key="1">
    <citation type="submission" date="2015-07" db="EMBL/GenBank/DDBJ databases">
        <title>High-quality genome of monoxenous trypanosomatid Leptomonas pyrrhocoris.</title>
        <authorList>
            <person name="Flegontov P."/>
            <person name="Butenko A."/>
            <person name="Firsov S."/>
            <person name="Vlcek C."/>
            <person name="Logacheva M.D."/>
            <person name="Field M."/>
            <person name="Filatov D."/>
            <person name="Flegontova O."/>
            <person name="Gerasimov E."/>
            <person name="Jackson A.P."/>
            <person name="Kelly S."/>
            <person name="Opperdoes F."/>
            <person name="O'Reilly A."/>
            <person name="Votypka J."/>
            <person name="Yurchenko V."/>
            <person name="Lukes J."/>
        </authorList>
    </citation>
    <scope>NUCLEOTIDE SEQUENCE [LARGE SCALE GENOMIC DNA]</scope>
    <source>
        <strain evidence="2">H10</strain>
    </source>
</reference>
<evidence type="ECO:0008006" key="4">
    <source>
        <dbReference type="Google" id="ProtNLM"/>
    </source>
</evidence>
<keyword evidence="3" id="KW-1185">Reference proteome</keyword>
<organism evidence="2 3">
    <name type="scientific">Leptomonas pyrrhocoris</name>
    <name type="common">Firebug parasite</name>
    <dbReference type="NCBI Taxonomy" id="157538"/>
    <lineage>
        <taxon>Eukaryota</taxon>
        <taxon>Discoba</taxon>
        <taxon>Euglenozoa</taxon>
        <taxon>Kinetoplastea</taxon>
        <taxon>Metakinetoplastina</taxon>
        <taxon>Trypanosomatida</taxon>
        <taxon>Trypanosomatidae</taxon>
        <taxon>Leishmaniinae</taxon>
        <taxon>Leptomonas</taxon>
    </lineage>
</organism>
<dbReference type="RefSeq" id="XP_015653014.1">
    <property type="nucleotide sequence ID" value="XM_015808561.1"/>
</dbReference>
<evidence type="ECO:0000313" key="3">
    <source>
        <dbReference type="Proteomes" id="UP000037923"/>
    </source>
</evidence>
<dbReference type="RefSeq" id="XP_015653016.1">
    <property type="nucleotide sequence ID" value="XM_015808563.1"/>
</dbReference>
<dbReference type="GO" id="GO:0004061">
    <property type="term" value="F:arylformamidase activity"/>
    <property type="evidence" value="ECO:0007669"/>
    <property type="project" value="InterPro"/>
</dbReference>
<accession>A0A0M9FRL1</accession>
<gene>
    <name evidence="2" type="ORF">ABB37_09211</name>
</gene>
<dbReference type="RefSeq" id="XP_015653015.1">
    <property type="nucleotide sequence ID" value="XM_015808562.1"/>
</dbReference>
<dbReference type="PANTHER" id="PTHR31118">
    <property type="entry name" value="CYCLASE-LIKE PROTEIN 2"/>
    <property type="match status" value="1"/>
</dbReference>
<dbReference type="AlphaFoldDB" id="A0A0M9FRL1"/>
<dbReference type="InterPro" id="IPR007325">
    <property type="entry name" value="KFase/CYL"/>
</dbReference>
<comment type="caution">
    <text evidence="2">The sequence shown here is derived from an EMBL/GenBank/DDBJ whole genome shotgun (WGS) entry which is preliminary data.</text>
</comment>
<name>A0A0M9FRL1_LEPPY</name>
<dbReference type="OrthoDB" id="7108654at2759"/>
<dbReference type="Pfam" id="PF04199">
    <property type="entry name" value="Cyclase"/>
    <property type="match status" value="1"/>
</dbReference>
<dbReference type="EMBL" id="LGTL01000029">
    <property type="protein sequence ID" value="KPA74577.1"/>
    <property type="molecule type" value="Genomic_DNA"/>
</dbReference>
<evidence type="ECO:0000313" key="2">
    <source>
        <dbReference type="EMBL" id="KPA74577.1"/>
    </source>
</evidence>
<dbReference type="EMBL" id="LGTL01000029">
    <property type="protein sequence ID" value="KPA74576.1"/>
    <property type="molecule type" value="Genomic_DNA"/>
</dbReference>
<proteinExistence type="inferred from homology"/>
<dbReference type="PANTHER" id="PTHR31118:SF12">
    <property type="entry name" value="CYCLASE-LIKE PROTEIN 2"/>
    <property type="match status" value="1"/>
</dbReference>
<dbReference type="InterPro" id="IPR037175">
    <property type="entry name" value="KFase_sf"/>
</dbReference>
<dbReference type="GO" id="GO:0019441">
    <property type="term" value="P:L-tryptophan catabolic process to kynurenine"/>
    <property type="evidence" value="ECO:0007669"/>
    <property type="project" value="InterPro"/>
</dbReference>
<dbReference type="GeneID" id="26909494"/>
<dbReference type="EMBL" id="LGTL01000029">
    <property type="protein sequence ID" value="KPA74575.1"/>
    <property type="molecule type" value="Genomic_DNA"/>
</dbReference>
<dbReference type="Proteomes" id="UP000037923">
    <property type="component" value="Unassembled WGS sequence"/>
</dbReference>
<comment type="similarity">
    <text evidence="1">Belongs to the Cyclase 1 superfamily.</text>
</comment>
<dbReference type="OMA" id="YDGMPVY"/>